<dbReference type="InterPro" id="IPR005158">
    <property type="entry name" value="BTAD"/>
</dbReference>
<dbReference type="SUPFAM" id="SSF48452">
    <property type="entry name" value="TPR-like"/>
    <property type="match status" value="2"/>
</dbReference>
<dbReference type="Pfam" id="PF03704">
    <property type="entry name" value="BTAD"/>
    <property type="match status" value="1"/>
</dbReference>
<dbReference type="InterPro" id="IPR011990">
    <property type="entry name" value="TPR-like_helical_dom_sf"/>
</dbReference>
<dbReference type="GO" id="GO:0006355">
    <property type="term" value="P:regulation of DNA-templated transcription"/>
    <property type="evidence" value="ECO:0007669"/>
    <property type="project" value="InterPro"/>
</dbReference>
<feature type="domain" description="Bacterial transcriptional activator" evidence="1">
    <location>
        <begin position="957"/>
        <end position="1104"/>
    </location>
</feature>
<sequence length="1107" mass="126220">MNDIPVLKSKLTMPELAKSFLLTNRLERLHQNMDSCRAVTVCAPAGYGKTTLAVSYLNHHAAMPCRVCWYRLDPEDKNLSVFLAHLKEVLFPAAAPIYSAARKALEDCGYAQPQQIVSMICREMWALHRKACDTRTYLVLDDFQNVTVQEICDLTRYLLDNLPPSCVIFILNRSSLAVFTEKQKLEKKILEIYMDDLSFSNAEIKDFMLSLGQTAADRKLIEFIEKSTEGWIAGIIILYHAMKNKRTGTASIDSKKLDHEDALFRYMSLEVLKTVDSDTQDALARLALLQDFSETEASEILEINDIKSLMGQCMGFGMFIQRIPGNPVVYRFHSLFREFLLSILEDRCSEEEVAVLHLKAAGYYMSQTTYGRAAEHLAKCGNPVLAMDMVSKEGFNKFMIGETGQLKLWLDRLPEDMIRENPVLLLFKAQLMPNSRQPEIVDTLREVLQLSLTGNDLATYYDAATVLVYIYMCSNNMKGLVEMTDGLRGQRRDIPAKLENTLGILDMVRSIGEDRFSEAEAHSESILFALLPEDSQWLYLILSCIIYYNLGKLDHAERCMETALTLSKFKNIEPSRGFILLFLSIVLSLKNERNPIPSYIDEVVVIGEKYEYEYLTAHGKRLTAFERYLSFEAEASAELLDHAAFHFRQINNKAMAAACRLLRYLWTIQPNSSVTHLEDAREDLALIREACPGLMVHEISLSVLGALARESGDFSLAEHFLLSSVEAAAEKKEHQVLCGAGFHLARLYFAWGNIEQGHYRLKQTMELTAGNRYFMFWDIHIPTLAEMALRGIRYGYCTCYAEELLNKYFDSQTVNYLREKIKIIDESRLAAFVDDFAAAYKAGRPEQLYFVKASLFGTPEISVNGICIPDSEWKTKKVKAFLEYLLFNSGNTVSKESLTELLWPGAGSKSATASQRTALYYLRKILSKYQVEVTGNNAFIQETLEGLLIRKNAALELDVHEFLRLHSEWPQLAKQTSQMESKLAEVLNRMIQIYKGDLMEGSDYGDLIFLERERLKSIFLEACKKLSVILISRGELGQADEILRRAFAAEPYDENLCLKLLELYMAQGRKSKAIKLYYSFKKRLEQELDVKIDKRLTEAVRSPRSKE</sequence>
<name>A0A8J7W633_9FIRM</name>
<organism evidence="2 3">
    <name type="scientific">Sinanaerobacter chloroacetimidivorans</name>
    <dbReference type="NCBI Taxonomy" id="2818044"/>
    <lineage>
        <taxon>Bacteria</taxon>
        <taxon>Bacillati</taxon>
        <taxon>Bacillota</taxon>
        <taxon>Clostridia</taxon>
        <taxon>Peptostreptococcales</taxon>
        <taxon>Anaerovoracaceae</taxon>
        <taxon>Sinanaerobacter</taxon>
    </lineage>
</organism>
<dbReference type="RefSeq" id="WP_227019996.1">
    <property type="nucleotide sequence ID" value="NZ_JAGSND010000017.1"/>
</dbReference>
<dbReference type="AlphaFoldDB" id="A0A8J7W633"/>
<dbReference type="InterPro" id="IPR051677">
    <property type="entry name" value="AfsR-DnrI-RedD_regulator"/>
</dbReference>
<dbReference type="GO" id="GO:0003677">
    <property type="term" value="F:DNA binding"/>
    <property type="evidence" value="ECO:0007669"/>
    <property type="project" value="InterPro"/>
</dbReference>
<keyword evidence="3" id="KW-1185">Reference proteome</keyword>
<evidence type="ECO:0000313" key="2">
    <source>
        <dbReference type="EMBL" id="MBR0599865.1"/>
    </source>
</evidence>
<evidence type="ECO:0000259" key="1">
    <source>
        <dbReference type="SMART" id="SM01043"/>
    </source>
</evidence>
<accession>A0A8J7W633</accession>
<reference evidence="2" key="2">
    <citation type="submission" date="2021-04" db="EMBL/GenBank/DDBJ databases">
        <authorList>
            <person name="Liu J."/>
        </authorList>
    </citation>
    <scope>NUCLEOTIDE SEQUENCE</scope>
    <source>
        <strain evidence="2">BAD-6</strain>
    </source>
</reference>
<dbReference type="SUPFAM" id="SSF52540">
    <property type="entry name" value="P-loop containing nucleoside triphosphate hydrolases"/>
    <property type="match status" value="1"/>
</dbReference>
<dbReference type="InterPro" id="IPR059106">
    <property type="entry name" value="WHD_MalT"/>
</dbReference>
<evidence type="ECO:0000313" key="3">
    <source>
        <dbReference type="Proteomes" id="UP000675664"/>
    </source>
</evidence>
<protein>
    <recommendedName>
        <fullName evidence="1">Bacterial transcriptional activator domain-containing protein</fullName>
    </recommendedName>
</protein>
<dbReference type="EMBL" id="JAGSND010000017">
    <property type="protein sequence ID" value="MBR0599865.1"/>
    <property type="molecule type" value="Genomic_DNA"/>
</dbReference>
<dbReference type="Gene3D" id="1.25.40.10">
    <property type="entry name" value="Tetratricopeptide repeat domain"/>
    <property type="match status" value="2"/>
</dbReference>
<dbReference type="InterPro" id="IPR027417">
    <property type="entry name" value="P-loop_NTPase"/>
</dbReference>
<dbReference type="Proteomes" id="UP000675664">
    <property type="component" value="Unassembled WGS sequence"/>
</dbReference>
<dbReference type="InterPro" id="IPR016032">
    <property type="entry name" value="Sig_transdc_resp-reg_C-effctor"/>
</dbReference>
<dbReference type="Pfam" id="PF25873">
    <property type="entry name" value="WHD_MalT"/>
    <property type="match status" value="1"/>
</dbReference>
<dbReference type="SUPFAM" id="SSF46894">
    <property type="entry name" value="C-terminal effector domain of the bipartite response regulators"/>
    <property type="match status" value="1"/>
</dbReference>
<dbReference type="PANTHER" id="PTHR35807">
    <property type="entry name" value="TRANSCRIPTIONAL REGULATOR REDD-RELATED"/>
    <property type="match status" value="1"/>
</dbReference>
<dbReference type="Gene3D" id="1.10.10.10">
    <property type="entry name" value="Winged helix-like DNA-binding domain superfamily/Winged helix DNA-binding domain"/>
    <property type="match status" value="1"/>
</dbReference>
<dbReference type="Gene3D" id="3.40.50.300">
    <property type="entry name" value="P-loop containing nucleotide triphosphate hydrolases"/>
    <property type="match status" value="1"/>
</dbReference>
<dbReference type="SMART" id="SM01043">
    <property type="entry name" value="BTAD"/>
    <property type="match status" value="1"/>
</dbReference>
<reference evidence="2" key="1">
    <citation type="submission" date="2021-04" db="EMBL/GenBank/DDBJ databases">
        <title>Sinoanaerobacter chloroacetimidivorans sp. nov., an obligate anaerobic bacterium isolated from anaerobic sludge.</title>
        <authorList>
            <person name="Bao Y."/>
        </authorList>
    </citation>
    <scope>NUCLEOTIDE SEQUENCE</scope>
    <source>
        <strain evidence="2">BAD-6</strain>
    </source>
</reference>
<gene>
    <name evidence="2" type="ORF">KCX82_18430</name>
</gene>
<proteinExistence type="predicted"/>
<dbReference type="InterPro" id="IPR036388">
    <property type="entry name" value="WH-like_DNA-bd_sf"/>
</dbReference>
<comment type="caution">
    <text evidence="2">The sequence shown here is derived from an EMBL/GenBank/DDBJ whole genome shotgun (WGS) entry which is preliminary data.</text>
</comment>